<name>A0AAX4HU22_9BACT</name>
<accession>A0AAX4HU22</accession>
<evidence type="ECO:0000313" key="6">
    <source>
        <dbReference type="EMBL" id="WPU66465.1"/>
    </source>
</evidence>
<dbReference type="InterPro" id="IPR011051">
    <property type="entry name" value="RmlC_Cupin_sf"/>
</dbReference>
<organism evidence="6 7">
    <name type="scientific">Peredibacter starrii</name>
    <dbReference type="NCBI Taxonomy" id="28202"/>
    <lineage>
        <taxon>Bacteria</taxon>
        <taxon>Pseudomonadati</taxon>
        <taxon>Bdellovibrionota</taxon>
        <taxon>Bacteriovoracia</taxon>
        <taxon>Bacteriovoracales</taxon>
        <taxon>Bacteriovoracaceae</taxon>
        <taxon>Peredibacter</taxon>
    </lineage>
</organism>
<proteinExistence type="inferred from homology"/>
<dbReference type="KEGG" id="psti:SOO65_06870"/>
<dbReference type="InterPro" id="IPR003829">
    <property type="entry name" value="Pirin_N_dom"/>
</dbReference>
<dbReference type="AlphaFoldDB" id="A0AAX4HU22"/>
<dbReference type="PIRSF" id="PIRSF006232">
    <property type="entry name" value="Pirin"/>
    <property type="match status" value="1"/>
</dbReference>
<dbReference type="InterPro" id="IPR014710">
    <property type="entry name" value="RmlC-like_jellyroll"/>
</dbReference>
<feature type="binding site" evidence="2">
    <location>
        <position position="90"/>
    </location>
    <ligand>
        <name>Fe cation</name>
        <dbReference type="ChEBI" id="CHEBI:24875"/>
    </ligand>
</feature>
<feature type="domain" description="Pirin N-terminal" evidence="4">
    <location>
        <begin position="40"/>
        <end position="150"/>
    </location>
</feature>
<dbReference type="Pfam" id="PF02678">
    <property type="entry name" value="Pirin"/>
    <property type="match status" value="1"/>
</dbReference>
<evidence type="ECO:0000313" key="7">
    <source>
        <dbReference type="Proteomes" id="UP001324634"/>
    </source>
</evidence>
<evidence type="ECO:0000256" key="3">
    <source>
        <dbReference type="RuleBase" id="RU003457"/>
    </source>
</evidence>
<dbReference type="GO" id="GO:0046872">
    <property type="term" value="F:metal ion binding"/>
    <property type="evidence" value="ECO:0007669"/>
    <property type="project" value="UniProtKB-KW"/>
</dbReference>
<keyword evidence="7" id="KW-1185">Reference proteome</keyword>
<dbReference type="InterPro" id="IPR041602">
    <property type="entry name" value="Quercetinase_C"/>
</dbReference>
<feature type="binding site" evidence="2">
    <location>
        <position position="134"/>
    </location>
    <ligand>
        <name>Fe cation</name>
        <dbReference type="ChEBI" id="CHEBI:24875"/>
    </ligand>
</feature>
<dbReference type="Gene3D" id="2.60.120.10">
    <property type="entry name" value="Jelly Rolls"/>
    <property type="match status" value="2"/>
</dbReference>
<dbReference type="RefSeq" id="WP_321398701.1">
    <property type="nucleotide sequence ID" value="NZ_CP139487.1"/>
</dbReference>
<evidence type="ECO:0000259" key="5">
    <source>
        <dbReference type="Pfam" id="PF17954"/>
    </source>
</evidence>
<feature type="binding site" evidence="2">
    <location>
        <position position="88"/>
    </location>
    <ligand>
        <name>Fe cation</name>
        <dbReference type="ChEBI" id="CHEBI:24875"/>
    </ligand>
</feature>
<dbReference type="PANTHER" id="PTHR43212:SF3">
    <property type="entry name" value="QUERCETIN 2,3-DIOXYGENASE"/>
    <property type="match status" value="1"/>
</dbReference>
<evidence type="ECO:0000256" key="2">
    <source>
        <dbReference type="PIRSR" id="PIRSR006232-1"/>
    </source>
</evidence>
<comment type="cofactor">
    <cofactor evidence="2">
        <name>Fe cation</name>
        <dbReference type="ChEBI" id="CHEBI:24875"/>
    </cofactor>
    <text evidence="2">Binds 1 Fe cation per subunit.</text>
</comment>
<dbReference type="InterPro" id="IPR012093">
    <property type="entry name" value="Pirin"/>
</dbReference>
<feature type="binding site" evidence="2">
    <location>
        <position position="132"/>
    </location>
    <ligand>
        <name>Fe cation</name>
        <dbReference type="ChEBI" id="CHEBI:24875"/>
    </ligand>
</feature>
<dbReference type="Pfam" id="PF17954">
    <property type="entry name" value="Pirin_C_2"/>
    <property type="match status" value="1"/>
</dbReference>
<dbReference type="CDD" id="cd02910">
    <property type="entry name" value="cupin_Yhhw_N"/>
    <property type="match status" value="1"/>
</dbReference>
<reference evidence="6 7" key="1">
    <citation type="submission" date="2023-11" db="EMBL/GenBank/DDBJ databases">
        <title>Peredibacter starrii A3.12.</title>
        <authorList>
            <person name="Mitchell R.J."/>
        </authorList>
    </citation>
    <scope>NUCLEOTIDE SEQUENCE [LARGE SCALE GENOMIC DNA]</scope>
    <source>
        <strain evidence="6 7">A3.12</strain>
    </source>
</reference>
<comment type="similarity">
    <text evidence="1 3">Belongs to the pirin family.</text>
</comment>
<dbReference type="EMBL" id="CP139487">
    <property type="protein sequence ID" value="WPU66465.1"/>
    <property type="molecule type" value="Genomic_DNA"/>
</dbReference>
<evidence type="ECO:0000256" key="1">
    <source>
        <dbReference type="ARBA" id="ARBA00008416"/>
    </source>
</evidence>
<gene>
    <name evidence="6" type="ORF">SOO65_06870</name>
</gene>
<protein>
    <submittedName>
        <fullName evidence="6">Pirin family protein</fullName>
    </submittedName>
</protein>
<keyword evidence="2" id="KW-0479">Metal-binding</keyword>
<dbReference type="PANTHER" id="PTHR43212">
    <property type="entry name" value="QUERCETIN 2,3-DIOXYGENASE"/>
    <property type="match status" value="1"/>
</dbReference>
<evidence type="ECO:0000259" key="4">
    <source>
        <dbReference type="Pfam" id="PF02678"/>
    </source>
</evidence>
<feature type="domain" description="Quercetin 2,3-dioxygenase C-terminal cupin" evidence="5">
    <location>
        <begin position="178"/>
        <end position="263"/>
    </location>
</feature>
<keyword evidence="2" id="KW-0408">Iron</keyword>
<dbReference type="SUPFAM" id="SSF51182">
    <property type="entry name" value="RmlC-like cupins"/>
    <property type="match status" value="1"/>
</dbReference>
<sequence>MKRRTFLFGSLGMSALALPISSKVINNKKGVHMIIHASESRGIANHGWLNSKHTFSFADYYNPQRMGFGALRVINDDSVDAGAGFGRHPHRDMEIISIPLEGALAHQDSEGNSTVIRKGEVQIMSAGTGIFHSEMNASTTEAVKFLQIWVLPKKMGIKPRYGQQAFKAEDRKNKIQNVVSPDGRDGSVIINQDAFFALTDIDAGNSVTYERQLEGNGVYIFVLSGEVEIDGQTFKARDGIGLAQFEEVKLNASKNAEVLLMEVPA</sequence>
<dbReference type="Proteomes" id="UP001324634">
    <property type="component" value="Chromosome"/>
</dbReference>